<comment type="caution">
    <text evidence="1">The sequence shown here is derived from an EMBL/GenBank/DDBJ whole genome shotgun (WGS) entry which is preliminary data.</text>
</comment>
<evidence type="ECO:0000313" key="1">
    <source>
        <dbReference type="EMBL" id="MCS7482575.1"/>
    </source>
</evidence>
<keyword evidence="2" id="KW-1185">Reference proteome</keyword>
<evidence type="ECO:0000313" key="2">
    <source>
        <dbReference type="Proteomes" id="UP001141259"/>
    </source>
</evidence>
<organism evidence="1 2">
    <name type="scientific">Umezawaea endophytica</name>
    <dbReference type="NCBI Taxonomy" id="1654476"/>
    <lineage>
        <taxon>Bacteria</taxon>
        <taxon>Bacillati</taxon>
        <taxon>Actinomycetota</taxon>
        <taxon>Actinomycetes</taxon>
        <taxon>Pseudonocardiales</taxon>
        <taxon>Pseudonocardiaceae</taxon>
        <taxon>Umezawaea</taxon>
    </lineage>
</organism>
<dbReference type="AlphaFoldDB" id="A0A9X2VTI4"/>
<accession>A0A9X2VTI4</accession>
<reference evidence="1" key="1">
    <citation type="submission" date="2022-08" db="EMBL/GenBank/DDBJ databases">
        <authorList>
            <person name="Tistechok S."/>
            <person name="Samborskyy M."/>
            <person name="Roman I."/>
        </authorList>
    </citation>
    <scope>NUCLEOTIDE SEQUENCE</scope>
    <source>
        <strain evidence="1">DSM 103496</strain>
    </source>
</reference>
<protein>
    <submittedName>
        <fullName evidence="1">Uncharacterized protein</fullName>
    </submittedName>
</protein>
<dbReference type="RefSeq" id="WP_259628042.1">
    <property type="nucleotide sequence ID" value="NZ_JANYMP010000025.1"/>
</dbReference>
<sequence length="43" mass="4656">MESRPLLVVPGRGGVPVWFERRESEVGVEVIASYGSVVELGRG</sequence>
<dbReference type="Proteomes" id="UP001141259">
    <property type="component" value="Unassembled WGS sequence"/>
</dbReference>
<dbReference type="EMBL" id="JANYMP010000025">
    <property type="protein sequence ID" value="MCS7482575.1"/>
    <property type="molecule type" value="Genomic_DNA"/>
</dbReference>
<name>A0A9X2VTI4_9PSEU</name>
<proteinExistence type="predicted"/>
<gene>
    <name evidence="1" type="ORF">NZH93_37500</name>
</gene>